<dbReference type="Gene3D" id="3.30.420.40">
    <property type="match status" value="2"/>
</dbReference>
<accession>F4PGJ9</accession>
<dbReference type="Pfam" id="PF00022">
    <property type="entry name" value="Actin"/>
    <property type="match status" value="1"/>
</dbReference>
<comment type="function">
    <text evidence="1">Actins are highly conserved proteins that are involved in various types of cell motility and are ubiquitously expressed in all eukaryotic cells. Multiple isoforms are involved in various cellular functions such as cytoskeleton structure, cell mobility, chromosome movement and muscle contraction.</text>
</comment>
<dbReference type="Gene3D" id="3.90.640.10">
    <property type="entry name" value="Actin, Chain A, domain 4"/>
    <property type="match status" value="1"/>
</dbReference>
<sequence length="397" mass="45031">MMMMDYCQPLVIDNGSGVMKAGFAGHSSPNVMFPSCIGYSRFPSVILECNQRDSWVGEDAQQRRGVLALKYPLSHGIVKDWDAMELIWNHTFYNELRTAPDEHAVHLTEAPLNPHKNREKMFEIMFEHFNVPAVYVSIQSVVSLYASALTTGVVIDSGDGVTHTVPVYQGHTYPAAIERLDIAGRDITHHLLKLLTERGYLFVSSAEFEIVRDIKERYGYVALDYDIEMAKHPKHIDQTYVLPDGQHINVGSERFRCAEALFQPQHIGLEARGIQDCLYQSVTKCDVDESVRRRLFNNIVISGGTGMFPGLPARLHKELVELAPSPLKQCIKIRDTAGFSRMTSVWLGASILSSLSSFQQMWITQEEYEQYGPSIIHTKLILKTTTDEWRQFWCTNV</sequence>
<dbReference type="OrthoDB" id="27221at2759"/>
<dbReference type="FunFam" id="3.90.640.10:FF:000007">
    <property type="entry name" value="Actin like 7B"/>
    <property type="match status" value="1"/>
</dbReference>
<dbReference type="AlphaFoldDB" id="F4PGJ9"/>
<evidence type="ECO:0000256" key="1">
    <source>
        <dbReference type="ARBA" id="ARBA00025474"/>
    </source>
</evidence>
<dbReference type="KEGG" id="dfa:DFA_03078"/>
<comment type="similarity">
    <text evidence="2">Belongs to the actin family.</text>
</comment>
<dbReference type="STRING" id="1054147.F4PGJ9"/>
<dbReference type="PANTHER" id="PTHR11937">
    <property type="entry name" value="ACTIN"/>
    <property type="match status" value="1"/>
</dbReference>
<gene>
    <name evidence="3" type="ORF">DFA_03078</name>
</gene>
<dbReference type="SUPFAM" id="SSF53067">
    <property type="entry name" value="Actin-like ATPase domain"/>
    <property type="match status" value="2"/>
</dbReference>
<dbReference type="EMBL" id="GL883006">
    <property type="protein sequence ID" value="EGG24833.1"/>
    <property type="molecule type" value="Genomic_DNA"/>
</dbReference>
<evidence type="ECO:0000313" key="3">
    <source>
        <dbReference type="EMBL" id="EGG24833.1"/>
    </source>
</evidence>
<dbReference type="PRINTS" id="PR00190">
    <property type="entry name" value="ACTIN"/>
</dbReference>
<dbReference type="SMART" id="SM00268">
    <property type="entry name" value="ACTIN"/>
    <property type="match status" value="1"/>
</dbReference>
<dbReference type="FunFam" id="3.30.420.40:FF:000002">
    <property type="entry name" value="Muscle actin"/>
    <property type="match status" value="1"/>
</dbReference>
<dbReference type="GeneID" id="14877365"/>
<dbReference type="InterPro" id="IPR004000">
    <property type="entry name" value="Actin"/>
</dbReference>
<evidence type="ECO:0000313" key="4">
    <source>
        <dbReference type="Proteomes" id="UP000007797"/>
    </source>
</evidence>
<keyword evidence="4" id="KW-1185">Reference proteome</keyword>
<evidence type="ECO:0000256" key="2">
    <source>
        <dbReference type="RuleBase" id="RU000487"/>
    </source>
</evidence>
<protein>
    <recommendedName>
        <fullName evidence="5">Actin</fullName>
    </recommendedName>
</protein>
<dbReference type="InterPro" id="IPR043129">
    <property type="entry name" value="ATPase_NBD"/>
</dbReference>
<reference evidence="4" key="1">
    <citation type="journal article" date="2011" name="Genome Res.">
        <title>Phylogeny-wide analysis of social amoeba genomes highlights ancient origins for complex intercellular communication.</title>
        <authorList>
            <person name="Heidel A.J."/>
            <person name="Lawal H.M."/>
            <person name="Felder M."/>
            <person name="Schilde C."/>
            <person name="Helps N.R."/>
            <person name="Tunggal B."/>
            <person name="Rivero F."/>
            <person name="John U."/>
            <person name="Schleicher M."/>
            <person name="Eichinger L."/>
            <person name="Platzer M."/>
            <person name="Noegel A.A."/>
            <person name="Schaap P."/>
            <person name="Gloeckner G."/>
        </authorList>
    </citation>
    <scope>NUCLEOTIDE SEQUENCE [LARGE SCALE GENOMIC DNA]</scope>
    <source>
        <strain evidence="4">SH3</strain>
    </source>
</reference>
<proteinExistence type="inferred from homology"/>
<dbReference type="RefSeq" id="XP_004362684.1">
    <property type="nucleotide sequence ID" value="XM_004362627.1"/>
</dbReference>
<organism evidence="3 4">
    <name type="scientific">Cavenderia fasciculata</name>
    <name type="common">Slime mold</name>
    <name type="synonym">Dictyostelium fasciculatum</name>
    <dbReference type="NCBI Taxonomy" id="261658"/>
    <lineage>
        <taxon>Eukaryota</taxon>
        <taxon>Amoebozoa</taxon>
        <taxon>Evosea</taxon>
        <taxon>Eumycetozoa</taxon>
        <taxon>Dictyostelia</taxon>
        <taxon>Acytosteliales</taxon>
        <taxon>Cavenderiaceae</taxon>
        <taxon>Cavenderia</taxon>
    </lineage>
</organism>
<evidence type="ECO:0008006" key="5">
    <source>
        <dbReference type="Google" id="ProtNLM"/>
    </source>
</evidence>
<name>F4PGJ9_CACFS</name>
<dbReference type="Proteomes" id="UP000007797">
    <property type="component" value="Unassembled WGS sequence"/>
</dbReference>